<gene>
    <name evidence="9" type="ORF">US52_C0016G0006</name>
</gene>
<keyword evidence="4 6" id="KW-1133">Transmembrane helix</keyword>
<evidence type="ECO:0000256" key="6">
    <source>
        <dbReference type="SAM" id="Phobius"/>
    </source>
</evidence>
<evidence type="ECO:0000256" key="7">
    <source>
        <dbReference type="SAM" id="SignalP"/>
    </source>
</evidence>
<sequence length="107" mass="11712">MTVLTLAVAPVLTLGAGSVYAQSDSDFEWDWETDTSSTDDGALAGMSLIFWCCCFAVMMLIPLALAFFVYKDAQKSGTESPIMWALLTFFFGLIGLLLYFLVGKKKS</sequence>
<dbReference type="AlphaFoldDB" id="A0A0G0JG44"/>
<evidence type="ECO:0000313" key="10">
    <source>
        <dbReference type="Proteomes" id="UP000034852"/>
    </source>
</evidence>
<comment type="subcellular location">
    <subcellularLocation>
        <location evidence="1">Cell membrane</location>
        <topology evidence="1">Multi-pass membrane protein</topology>
    </subcellularLocation>
</comment>
<evidence type="ECO:0000259" key="8">
    <source>
        <dbReference type="Pfam" id="PF13396"/>
    </source>
</evidence>
<feature type="signal peptide" evidence="7">
    <location>
        <begin position="1"/>
        <end position="21"/>
    </location>
</feature>
<evidence type="ECO:0000256" key="5">
    <source>
        <dbReference type="ARBA" id="ARBA00023136"/>
    </source>
</evidence>
<feature type="transmembrane region" description="Helical" evidence="6">
    <location>
        <begin position="45"/>
        <end position="70"/>
    </location>
</feature>
<dbReference type="Proteomes" id="UP000034852">
    <property type="component" value="Unassembled WGS sequence"/>
</dbReference>
<evidence type="ECO:0000313" key="9">
    <source>
        <dbReference type="EMBL" id="KKQ35754.1"/>
    </source>
</evidence>
<protein>
    <submittedName>
        <fullName evidence="9">Membrane protein</fullName>
    </submittedName>
</protein>
<comment type="caution">
    <text evidence="9">The sequence shown here is derived from an EMBL/GenBank/DDBJ whole genome shotgun (WGS) entry which is preliminary data.</text>
</comment>
<feature type="chain" id="PRO_5002532848" evidence="7">
    <location>
        <begin position="22"/>
        <end position="107"/>
    </location>
</feature>
<feature type="domain" description="Cardiolipin synthase N-terminal" evidence="8">
    <location>
        <begin position="64"/>
        <end position="103"/>
    </location>
</feature>
<keyword evidence="7" id="KW-0732">Signal</keyword>
<organism evidence="9 10">
    <name type="scientific">candidate division WS6 bacterium GW2011_GWA2_37_6</name>
    <dbReference type="NCBI Taxonomy" id="1619087"/>
    <lineage>
        <taxon>Bacteria</taxon>
        <taxon>Candidatus Dojkabacteria</taxon>
    </lineage>
</organism>
<proteinExistence type="predicted"/>
<keyword evidence="2" id="KW-1003">Cell membrane</keyword>
<evidence type="ECO:0000256" key="4">
    <source>
        <dbReference type="ARBA" id="ARBA00022989"/>
    </source>
</evidence>
<evidence type="ECO:0000256" key="2">
    <source>
        <dbReference type="ARBA" id="ARBA00022475"/>
    </source>
</evidence>
<dbReference type="Pfam" id="PF13396">
    <property type="entry name" value="PLDc_N"/>
    <property type="match status" value="1"/>
</dbReference>
<dbReference type="EMBL" id="LBTH01000016">
    <property type="protein sequence ID" value="KKQ35754.1"/>
    <property type="molecule type" value="Genomic_DNA"/>
</dbReference>
<accession>A0A0G0JG44</accession>
<evidence type="ECO:0000256" key="1">
    <source>
        <dbReference type="ARBA" id="ARBA00004651"/>
    </source>
</evidence>
<dbReference type="GO" id="GO:0005886">
    <property type="term" value="C:plasma membrane"/>
    <property type="evidence" value="ECO:0007669"/>
    <property type="project" value="UniProtKB-SubCell"/>
</dbReference>
<keyword evidence="3 6" id="KW-0812">Transmembrane</keyword>
<reference evidence="9 10" key="1">
    <citation type="journal article" date="2015" name="Nature">
        <title>rRNA introns, odd ribosomes, and small enigmatic genomes across a large radiation of phyla.</title>
        <authorList>
            <person name="Brown C.T."/>
            <person name="Hug L.A."/>
            <person name="Thomas B.C."/>
            <person name="Sharon I."/>
            <person name="Castelle C.J."/>
            <person name="Singh A."/>
            <person name="Wilkins M.J."/>
            <person name="Williams K.H."/>
            <person name="Banfield J.F."/>
        </authorList>
    </citation>
    <scope>NUCLEOTIDE SEQUENCE [LARGE SCALE GENOMIC DNA]</scope>
</reference>
<evidence type="ECO:0000256" key="3">
    <source>
        <dbReference type="ARBA" id="ARBA00022692"/>
    </source>
</evidence>
<keyword evidence="5 6" id="KW-0472">Membrane</keyword>
<dbReference type="InterPro" id="IPR027379">
    <property type="entry name" value="CLS_N"/>
</dbReference>
<name>A0A0G0JG44_9BACT</name>
<feature type="transmembrane region" description="Helical" evidence="6">
    <location>
        <begin position="82"/>
        <end position="102"/>
    </location>
</feature>